<evidence type="ECO:0000313" key="3">
    <source>
        <dbReference type="Proteomes" id="UP001176941"/>
    </source>
</evidence>
<dbReference type="EMBL" id="OX459946">
    <property type="protein sequence ID" value="CAI9153068.1"/>
    <property type="molecule type" value="Genomic_DNA"/>
</dbReference>
<feature type="compositionally biased region" description="Basic and acidic residues" evidence="1">
    <location>
        <begin position="1"/>
        <end position="11"/>
    </location>
</feature>
<reference evidence="2" key="1">
    <citation type="submission" date="2023-04" db="EMBL/GenBank/DDBJ databases">
        <authorList>
            <consortium name="ELIXIR-Norway"/>
        </authorList>
    </citation>
    <scope>NUCLEOTIDE SEQUENCE [LARGE SCALE GENOMIC DNA]</scope>
</reference>
<accession>A0ABN8XUJ3</accession>
<keyword evidence="3" id="KW-1185">Reference proteome</keyword>
<organism evidence="2 3">
    <name type="scientific">Rangifer tarandus platyrhynchus</name>
    <name type="common">Svalbard reindeer</name>
    <dbReference type="NCBI Taxonomy" id="3082113"/>
    <lineage>
        <taxon>Eukaryota</taxon>
        <taxon>Metazoa</taxon>
        <taxon>Chordata</taxon>
        <taxon>Craniata</taxon>
        <taxon>Vertebrata</taxon>
        <taxon>Euteleostomi</taxon>
        <taxon>Mammalia</taxon>
        <taxon>Eutheria</taxon>
        <taxon>Laurasiatheria</taxon>
        <taxon>Artiodactyla</taxon>
        <taxon>Ruminantia</taxon>
        <taxon>Pecora</taxon>
        <taxon>Cervidae</taxon>
        <taxon>Odocoileinae</taxon>
        <taxon>Rangifer</taxon>
    </lineage>
</organism>
<evidence type="ECO:0000256" key="1">
    <source>
        <dbReference type="SAM" id="MobiDB-lite"/>
    </source>
</evidence>
<feature type="region of interest" description="Disordered" evidence="1">
    <location>
        <begin position="1"/>
        <end position="83"/>
    </location>
</feature>
<sequence>MEKQGYKENKSLRSNLPRKIPHPEPAGRGNALVPAARTRMTARGQACAVERPGRTRRAAPRLPRAGRGPGVEEAPNLAAQGSKPRCKLILSSTLRELSAALLVYR</sequence>
<evidence type="ECO:0000313" key="2">
    <source>
        <dbReference type="EMBL" id="CAI9153068.1"/>
    </source>
</evidence>
<name>A0ABN8XUJ3_RANTA</name>
<dbReference type="Proteomes" id="UP001176941">
    <property type="component" value="Chromosome 10"/>
</dbReference>
<gene>
    <name evidence="2" type="ORF">MRATA1EN1_LOCUS2030</name>
</gene>
<protein>
    <submittedName>
        <fullName evidence="2">Uncharacterized protein</fullName>
    </submittedName>
</protein>
<proteinExistence type="predicted"/>